<dbReference type="InterPro" id="IPR012337">
    <property type="entry name" value="RNaseH-like_sf"/>
</dbReference>
<organism evidence="1 2">
    <name type="scientific">Oopsacas minuta</name>
    <dbReference type="NCBI Taxonomy" id="111878"/>
    <lineage>
        <taxon>Eukaryota</taxon>
        <taxon>Metazoa</taxon>
        <taxon>Porifera</taxon>
        <taxon>Hexactinellida</taxon>
        <taxon>Hexasterophora</taxon>
        <taxon>Lyssacinosida</taxon>
        <taxon>Leucopsacidae</taxon>
        <taxon>Oopsacas</taxon>
    </lineage>
</organism>
<reference evidence="1 2" key="1">
    <citation type="journal article" date="2023" name="BMC Biol.">
        <title>The compact genome of the sponge Oopsacas minuta (Hexactinellida) is lacking key metazoan core genes.</title>
        <authorList>
            <person name="Santini S."/>
            <person name="Schenkelaars Q."/>
            <person name="Jourda C."/>
            <person name="Duchesne M."/>
            <person name="Belahbib H."/>
            <person name="Rocher C."/>
            <person name="Selva M."/>
            <person name="Riesgo A."/>
            <person name="Vervoort M."/>
            <person name="Leys S.P."/>
            <person name="Kodjabachian L."/>
            <person name="Le Bivic A."/>
            <person name="Borchiellini C."/>
            <person name="Claverie J.M."/>
            <person name="Renard E."/>
        </authorList>
    </citation>
    <scope>NUCLEOTIDE SEQUENCE [LARGE SCALE GENOMIC DNA]</scope>
    <source>
        <strain evidence="1">SPO-2</strain>
    </source>
</reference>
<dbReference type="SUPFAM" id="SSF53098">
    <property type="entry name" value="Ribonuclease H-like"/>
    <property type="match status" value="1"/>
</dbReference>
<dbReference type="AlphaFoldDB" id="A0AAV7K6C7"/>
<protein>
    <submittedName>
        <fullName evidence="1">Uncharacterized protein</fullName>
    </submittedName>
</protein>
<sequence length="187" mass="20843">MDFTTCHGAIQPAYSRRNFVSLNIQHQITAYNYSILKDMVQTLAPFVSATNCVQGEKAITGNMVIPFVCILKSEMEVLCSKYCSKFVATLKDSLLKRLSHYEEHDGFLTAAALDPRFKLQWGSKAEMPRHKYSLIAKAVNIAHNQPAFSLNEIIPNPEPAIKKPCGLFSSLIHVPVNGINTQSCIEL</sequence>
<evidence type="ECO:0000313" key="2">
    <source>
        <dbReference type="Proteomes" id="UP001165289"/>
    </source>
</evidence>
<comment type="caution">
    <text evidence="1">The sequence shown here is derived from an EMBL/GenBank/DDBJ whole genome shotgun (WGS) entry which is preliminary data.</text>
</comment>
<accession>A0AAV7K6C7</accession>
<proteinExistence type="predicted"/>
<dbReference type="Proteomes" id="UP001165289">
    <property type="component" value="Unassembled WGS sequence"/>
</dbReference>
<dbReference type="EMBL" id="JAKMXF010000155">
    <property type="protein sequence ID" value="KAI6656215.1"/>
    <property type="molecule type" value="Genomic_DNA"/>
</dbReference>
<gene>
    <name evidence="1" type="ORF">LOD99_1548</name>
</gene>
<name>A0AAV7K6C7_9METZ</name>
<evidence type="ECO:0000313" key="1">
    <source>
        <dbReference type="EMBL" id="KAI6656215.1"/>
    </source>
</evidence>
<keyword evidence="2" id="KW-1185">Reference proteome</keyword>